<dbReference type="VEuPathDB" id="ToxoDB:ENH_00005160"/>
<evidence type="ECO:0000256" key="1">
    <source>
        <dbReference type="SAM" id="SignalP"/>
    </source>
</evidence>
<keyword evidence="3" id="KW-1185">Reference proteome</keyword>
<evidence type="ECO:0000313" key="2">
    <source>
        <dbReference type="EMBL" id="CDJ65425.1"/>
    </source>
</evidence>
<name>U6MUR5_9EIME</name>
<sequence length="207" mass="21455">MAPIFQSAALCFMALCGLKSAYAAEEGTPSPSPVAAGEDAYLALNLARRGGLSVRLNALTKQQTIVDTVVAKLTTLAGDDCGQVNSVTSATVSLRTTYPKDGKFTEAPWNDTQVVNILHVLWSASTEVGCAVTTKCTDKQLLVCQMTPKGGNGVPFSEEFYKALVSRTDSIESMTEADLKTGSNSGSAAVPSVLLAGLVAMLATAAA</sequence>
<reference evidence="2" key="1">
    <citation type="submission" date="2013-10" db="EMBL/GenBank/DDBJ databases">
        <title>Genomic analysis of the causative agents of coccidiosis in chickens.</title>
        <authorList>
            <person name="Reid A.J."/>
            <person name="Blake D."/>
            <person name="Billington K."/>
            <person name="Browne H."/>
            <person name="Dunn M."/>
            <person name="Hung S."/>
            <person name="Kawahara F."/>
            <person name="Miranda-Saavedra D."/>
            <person name="Mourier T."/>
            <person name="Nagra H."/>
            <person name="Otto T.D."/>
            <person name="Rawlings N."/>
            <person name="Sanchez A."/>
            <person name="Sanders M."/>
            <person name="Subramaniam C."/>
            <person name="Tay Y."/>
            <person name="Dear P."/>
            <person name="Doerig C."/>
            <person name="Gruber A."/>
            <person name="Parkinson J."/>
            <person name="Shirley M."/>
            <person name="Wan K.L."/>
            <person name="Berriman M."/>
            <person name="Tomley F."/>
            <person name="Pain A."/>
        </authorList>
    </citation>
    <scope>NUCLEOTIDE SEQUENCE [LARGE SCALE GENOMIC DNA]</scope>
    <source>
        <strain evidence="2">Houghton</strain>
    </source>
</reference>
<protein>
    <submittedName>
        <fullName evidence="2">SAG family member</fullName>
    </submittedName>
</protein>
<evidence type="ECO:0000313" key="3">
    <source>
        <dbReference type="Proteomes" id="UP000030754"/>
    </source>
</evidence>
<accession>U6MUR5</accession>
<dbReference type="Proteomes" id="UP000030754">
    <property type="component" value="Unassembled WGS sequence"/>
</dbReference>
<gene>
    <name evidence="2" type="ORF">ENH_00005160</name>
</gene>
<feature type="signal peptide" evidence="1">
    <location>
        <begin position="1"/>
        <end position="23"/>
    </location>
</feature>
<dbReference type="InterPro" id="IPR035940">
    <property type="entry name" value="CAP_sf"/>
</dbReference>
<dbReference type="RefSeq" id="XP_013433892.1">
    <property type="nucleotide sequence ID" value="XM_013578438.1"/>
</dbReference>
<dbReference type="GeneID" id="25470707"/>
<proteinExistence type="predicted"/>
<dbReference type="OrthoDB" id="348012at2759"/>
<dbReference type="AlphaFoldDB" id="U6MUR5"/>
<reference evidence="2" key="2">
    <citation type="submission" date="2013-10" db="EMBL/GenBank/DDBJ databases">
        <authorList>
            <person name="Aslett M."/>
        </authorList>
    </citation>
    <scope>NUCLEOTIDE SEQUENCE [LARGE SCALE GENOMIC DNA]</scope>
    <source>
        <strain evidence="2">Houghton</strain>
    </source>
</reference>
<dbReference type="Gene3D" id="3.40.33.10">
    <property type="entry name" value="CAP"/>
    <property type="match status" value="1"/>
</dbReference>
<organism evidence="2 3">
    <name type="scientific">Eimeria necatrix</name>
    <dbReference type="NCBI Taxonomy" id="51315"/>
    <lineage>
        <taxon>Eukaryota</taxon>
        <taxon>Sar</taxon>
        <taxon>Alveolata</taxon>
        <taxon>Apicomplexa</taxon>
        <taxon>Conoidasida</taxon>
        <taxon>Coccidia</taxon>
        <taxon>Eucoccidiorida</taxon>
        <taxon>Eimeriorina</taxon>
        <taxon>Eimeriidae</taxon>
        <taxon>Eimeria</taxon>
    </lineage>
</organism>
<dbReference type="EMBL" id="HG723156">
    <property type="protein sequence ID" value="CDJ65425.1"/>
    <property type="molecule type" value="Genomic_DNA"/>
</dbReference>
<keyword evidence="1" id="KW-0732">Signal</keyword>
<feature type="chain" id="PRO_5004675459" evidence="1">
    <location>
        <begin position="24"/>
        <end position="207"/>
    </location>
</feature>